<dbReference type="InterPro" id="IPR022941">
    <property type="entry name" value="SRP54"/>
</dbReference>
<dbReference type="InterPro" id="IPR003593">
    <property type="entry name" value="AAA+_ATPase"/>
</dbReference>
<evidence type="ECO:0000256" key="3">
    <source>
        <dbReference type="ARBA" id="ARBA00022801"/>
    </source>
</evidence>
<evidence type="ECO:0000256" key="2">
    <source>
        <dbReference type="ARBA" id="ARBA00022741"/>
    </source>
</evidence>
<evidence type="ECO:0000256" key="6">
    <source>
        <dbReference type="ARBA" id="ARBA00023135"/>
    </source>
</evidence>
<dbReference type="InterPro" id="IPR004780">
    <property type="entry name" value="SRP"/>
</dbReference>
<evidence type="ECO:0000256" key="8">
    <source>
        <dbReference type="ARBA" id="ARBA00048027"/>
    </source>
</evidence>
<sequence>MFSNLSDKLDKAIHVLKGHGQITEINVAETLKEVRRALLDADVNYKIAKEFTVKVKEKAIGQNVLTTLNPGQLLVKIVKDELTELMGGETVGINLGGSPTVILMSGLQGSGKTTFSGKLANFLKTKKSKQVLLVGCDVYRPAAINQLRVVGEQIGVEVYAEEGNQNPVEISQNAIKHAKANGKNVVIIDTAGRLAVDEQMMTEISNIHKAVNPQETLFVVDSMTGQDAVNTAKAFNDVLNFEGVILTKLDGDTRGGAALSIKSVVDKPIKFIGTGEKMEAIDVFHPDRMAERILGMGDVVSLVERAQEQYDEEEARKIQKKIAKNQFGFDDFLKQIQQIKKMGNMKDLIGMIPGVGKAMKDVDIDDDAFKGIEAIIHSMTPAERSTPSMINASRKKRIAKGSGTSVQEVNQLMKQFNQMSKMMKMMQGGGGKKMMQMMKGMK</sequence>
<protein>
    <recommendedName>
        <fullName evidence="9">Signal recognition particle protein</fullName>
        <ecNumber evidence="9">3.6.5.4</ecNumber>
    </recommendedName>
    <alternativeName>
        <fullName evidence="9">Fifty-four homolog</fullName>
    </alternativeName>
</protein>
<dbReference type="InterPro" id="IPR000897">
    <property type="entry name" value="SRP54_GTPase_dom"/>
</dbReference>
<dbReference type="OrthoDB" id="9804720at2"/>
<dbReference type="InterPro" id="IPR013822">
    <property type="entry name" value="Signal_recog_particl_SRP54_hlx"/>
</dbReference>
<dbReference type="GO" id="GO:0005525">
    <property type="term" value="F:GTP binding"/>
    <property type="evidence" value="ECO:0007669"/>
    <property type="project" value="UniProtKB-UniRule"/>
</dbReference>
<keyword evidence="6 9" id="KW-0733">Signal recognition particle</keyword>
<dbReference type="Pfam" id="PF02978">
    <property type="entry name" value="SRP_SPB"/>
    <property type="match status" value="1"/>
</dbReference>
<feature type="binding site" evidence="9">
    <location>
        <begin position="189"/>
        <end position="193"/>
    </location>
    <ligand>
        <name>GTP</name>
        <dbReference type="ChEBI" id="CHEBI:37565"/>
    </ligand>
</feature>
<dbReference type="Pfam" id="PF02881">
    <property type="entry name" value="SRP54_N"/>
    <property type="match status" value="1"/>
</dbReference>
<keyword evidence="3 9" id="KW-0378">Hydrolase</keyword>
<dbReference type="Gene3D" id="3.40.50.300">
    <property type="entry name" value="P-loop containing nucleotide triphosphate hydrolases"/>
    <property type="match status" value="1"/>
</dbReference>
<evidence type="ECO:0000259" key="10">
    <source>
        <dbReference type="PROSITE" id="PS00300"/>
    </source>
</evidence>
<dbReference type="CDD" id="cd18539">
    <property type="entry name" value="SRP_G"/>
    <property type="match status" value="1"/>
</dbReference>
<name>A0A3N4P5I6_9FLAO</name>
<feature type="binding site" evidence="9">
    <location>
        <begin position="247"/>
        <end position="250"/>
    </location>
    <ligand>
        <name>GTP</name>
        <dbReference type="ChEBI" id="CHEBI:37565"/>
    </ligand>
</feature>
<dbReference type="FunFam" id="3.40.50.300:FF:000022">
    <property type="entry name" value="Signal recognition particle 54 kDa subunit"/>
    <property type="match status" value="1"/>
</dbReference>
<dbReference type="NCBIfam" id="TIGR00959">
    <property type="entry name" value="ffh"/>
    <property type="match status" value="1"/>
</dbReference>
<dbReference type="Gene3D" id="1.10.260.30">
    <property type="entry name" value="Signal recognition particle, SRP54 subunit, M-domain"/>
    <property type="match status" value="1"/>
</dbReference>
<dbReference type="InterPro" id="IPR004125">
    <property type="entry name" value="Signal_recog_particle_SRP54_M"/>
</dbReference>
<dbReference type="PROSITE" id="PS00300">
    <property type="entry name" value="SRP54"/>
    <property type="match status" value="1"/>
</dbReference>
<dbReference type="SMART" id="SM00963">
    <property type="entry name" value="SRP54_N"/>
    <property type="match status" value="1"/>
</dbReference>
<dbReference type="EMBL" id="RPFJ01000002">
    <property type="protein sequence ID" value="RPD99900.1"/>
    <property type="molecule type" value="Genomic_DNA"/>
</dbReference>
<comment type="similarity">
    <text evidence="1 9">Belongs to the GTP-binding SRP family. SRP54 subfamily.</text>
</comment>
<dbReference type="PANTHER" id="PTHR11564">
    <property type="entry name" value="SIGNAL RECOGNITION PARTICLE 54K PROTEIN SRP54"/>
    <property type="match status" value="1"/>
</dbReference>
<evidence type="ECO:0000313" key="11">
    <source>
        <dbReference type="EMBL" id="RPD99900.1"/>
    </source>
</evidence>
<accession>A0A3N4P5I6</accession>
<dbReference type="InterPro" id="IPR036891">
    <property type="entry name" value="Signal_recog_part_SRP54_M_sf"/>
</dbReference>
<keyword evidence="7 9" id="KW-0687">Ribonucleoprotein</keyword>
<gene>
    <name evidence="9" type="primary">ffh</name>
    <name evidence="11" type="ORF">EGM88_01130</name>
</gene>
<dbReference type="GO" id="GO:0008312">
    <property type="term" value="F:7S RNA binding"/>
    <property type="evidence" value="ECO:0007669"/>
    <property type="project" value="InterPro"/>
</dbReference>
<dbReference type="InterPro" id="IPR042101">
    <property type="entry name" value="SRP54_N_sf"/>
</dbReference>
<evidence type="ECO:0000256" key="4">
    <source>
        <dbReference type="ARBA" id="ARBA00022884"/>
    </source>
</evidence>
<organism evidence="11 12">
    <name type="scientific">Aureibaculum marinum</name>
    <dbReference type="NCBI Taxonomy" id="2487930"/>
    <lineage>
        <taxon>Bacteria</taxon>
        <taxon>Pseudomonadati</taxon>
        <taxon>Bacteroidota</taxon>
        <taxon>Flavobacteriia</taxon>
        <taxon>Flavobacteriales</taxon>
        <taxon>Flavobacteriaceae</taxon>
        <taxon>Aureibaculum</taxon>
    </lineage>
</organism>
<dbReference type="EC" id="3.6.5.4" evidence="9"/>
<dbReference type="Pfam" id="PF00448">
    <property type="entry name" value="SRP54"/>
    <property type="match status" value="1"/>
</dbReference>
<comment type="subunit">
    <text evidence="9">Part of the signal recognition particle protein translocation system, which is composed of SRP and FtsY.</text>
</comment>
<dbReference type="Proteomes" id="UP000270856">
    <property type="component" value="Unassembled WGS sequence"/>
</dbReference>
<keyword evidence="2 9" id="KW-0547">Nucleotide-binding</keyword>
<dbReference type="InterPro" id="IPR027417">
    <property type="entry name" value="P-loop_NTPase"/>
</dbReference>
<keyword evidence="5 9" id="KW-0342">GTP-binding</keyword>
<feature type="domain" description="SRP54-type proteins GTP-binding" evidence="10">
    <location>
        <begin position="268"/>
        <end position="281"/>
    </location>
</feature>
<keyword evidence="4 9" id="KW-0694">RNA-binding</keyword>
<dbReference type="SUPFAM" id="SSF52540">
    <property type="entry name" value="P-loop containing nucleoside triphosphate hydrolases"/>
    <property type="match status" value="1"/>
</dbReference>
<feature type="binding site" evidence="9">
    <location>
        <begin position="106"/>
        <end position="113"/>
    </location>
    <ligand>
        <name>GTP</name>
        <dbReference type="ChEBI" id="CHEBI:37565"/>
    </ligand>
</feature>
<dbReference type="GO" id="GO:0048500">
    <property type="term" value="C:signal recognition particle"/>
    <property type="evidence" value="ECO:0007669"/>
    <property type="project" value="UniProtKB-UniRule"/>
</dbReference>
<comment type="subcellular location">
    <subcellularLocation>
        <location evidence="9">Cytoplasm</location>
    </subcellularLocation>
    <text evidence="9">The SRP-RNC complex is targeted to the cytoplasmic membrane.</text>
</comment>
<proteinExistence type="inferred from homology"/>
<dbReference type="AlphaFoldDB" id="A0A3N4P5I6"/>
<dbReference type="GO" id="GO:0003924">
    <property type="term" value="F:GTPase activity"/>
    <property type="evidence" value="ECO:0007669"/>
    <property type="project" value="UniProtKB-UniRule"/>
</dbReference>
<keyword evidence="9" id="KW-0963">Cytoplasm</keyword>
<evidence type="ECO:0000256" key="9">
    <source>
        <dbReference type="HAMAP-Rule" id="MF_00306"/>
    </source>
</evidence>
<comment type="domain">
    <text evidence="9">Composed of three domains: the N-terminal N domain, which is responsible for interactions with the ribosome, the central G domain, which binds GTP, and the C-terminal M domain, which binds the RNA and the signal sequence of the RNC.</text>
</comment>
<dbReference type="SMART" id="SM00962">
    <property type="entry name" value="SRP54"/>
    <property type="match status" value="1"/>
</dbReference>
<reference evidence="11 12" key="1">
    <citation type="submission" date="2018-11" db="EMBL/GenBank/DDBJ databases">
        <title>Aureibaculum marinum gen. nov., sp. nov., a member of the family Flavobacteriaceae isolated from the Bohai Sea.</title>
        <authorList>
            <person name="Ji X."/>
        </authorList>
    </citation>
    <scope>NUCLEOTIDE SEQUENCE [LARGE SCALE GENOMIC DNA]</scope>
    <source>
        <strain evidence="11 12">BH-SD17</strain>
    </source>
</reference>
<comment type="catalytic activity">
    <reaction evidence="8 9">
        <text>GTP + H2O = GDP + phosphate + H(+)</text>
        <dbReference type="Rhea" id="RHEA:19669"/>
        <dbReference type="ChEBI" id="CHEBI:15377"/>
        <dbReference type="ChEBI" id="CHEBI:15378"/>
        <dbReference type="ChEBI" id="CHEBI:37565"/>
        <dbReference type="ChEBI" id="CHEBI:43474"/>
        <dbReference type="ChEBI" id="CHEBI:58189"/>
        <dbReference type="EC" id="3.6.5.4"/>
    </reaction>
</comment>
<dbReference type="Gene3D" id="1.20.120.140">
    <property type="entry name" value="Signal recognition particle SRP54, nucleotide-binding domain"/>
    <property type="match status" value="1"/>
</dbReference>
<dbReference type="GO" id="GO:0006614">
    <property type="term" value="P:SRP-dependent cotranslational protein targeting to membrane"/>
    <property type="evidence" value="ECO:0007669"/>
    <property type="project" value="InterPro"/>
</dbReference>
<evidence type="ECO:0000256" key="1">
    <source>
        <dbReference type="ARBA" id="ARBA00005450"/>
    </source>
</evidence>
<comment type="caution">
    <text evidence="11">The sequence shown here is derived from an EMBL/GenBank/DDBJ whole genome shotgun (WGS) entry which is preliminary data.</text>
</comment>
<evidence type="ECO:0000256" key="5">
    <source>
        <dbReference type="ARBA" id="ARBA00023134"/>
    </source>
</evidence>
<keyword evidence="12" id="KW-1185">Reference proteome</keyword>
<dbReference type="SUPFAM" id="SSF47446">
    <property type="entry name" value="Signal peptide-binding domain"/>
    <property type="match status" value="1"/>
</dbReference>
<evidence type="ECO:0000256" key="7">
    <source>
        <dbReference type="ARBA" id="ARBA00023274"/>
    </source>
</evidence>
<dbReference type="SMART" id="SM00382">
    <property type="entry name" value="AAA"/>
    <property type="match status" value="1"/>
</dbReference>
<dbReference type="PANTHER" id="PTHR11564:SF5">
    <property type="entry name" value="SIGNAL RECOGNITION PARTICLE SUBUNIT SRP54"/>
    <property type="match status" value="1"/>
</dbReference>
<dbReference type="RefSeq" id="WP_123896044.1">
    <property type="nucleotide sequence ID" value="NZ_RPFJ01000002.1"/>
</dbReference>
<evidence type="ECO:0000313" key="12">
    <source>
        <dbReference type="Proteomes" id="UP000270856"/>
    </source>
</evidence>
<dbReference type="HAMAP" id="MF_00306">
    <property type="entry name" value="SRP54"/>
    <property type="match status" value="1"/>
</dbReference>
<comment type="function">
    <text evidence="9">Involved in targeting and insertion of nascent membrane proteins into the cytoplasmic membrane. Binds to the hydrophobic signal sequence of the ribosome-nascent chain (RNC) as it emerges from the ribosomes. The SRP-RNC complex is then targeted to the cytoplasmic membrane where it interacts with the SRP receptor FtsY.</text>
</comment>